<keyword evidence="3" id="KW-0813">Transport</keyword>
<feature type="transmembrane region" description="Helical" evidence="12">
    <location>
        <begin position="337"/>
        <end position="355"/>
    </location>
</feature>
<dbReference type="PANTHER" id="PTHR43141:SF5">
    <property type="entry name" value="CYTOCHROME BD-I UBIQUINOL OXIDASE SUBUNIT 2"/>
    <property type="match status" value="1"/>
</dbReference>
<keyword evidence="6 12" id="KW-0812">Transmembrane</keyword>
<dbReference type="OrthoDB" id="9776710at2"/>
<dbReference type="GO" id="GO:0070069">
    <property type="term" value="C:cytochrome complex"/>
    <property type="evidence" value="ECO:0007669"/>
    <property type="project" value="TreeGrafter"/>
</dbReference>
<evidence type="ECO:0000256" key="3">
    <source>
        <dbReference type="ARBA" id="ARBA00022448"/>
    </source>
</evidence>
<dbReference type="RefSeq" id="WP_153247769.1">
    <property type="nucleotide sequence ID" value="NZ_CP044205.1"/>
</dbReference>
<feature type="transmembrane region" description="Helical" evidence="12">
    <location>
        <begin position="48"/>
        <end position="72"/>
    </location>
</feature>
<feature type="transmembrane region" description="Helical" evidence="12">
    <location>
        <begin position="168"/>
        <end position="188"/>
    </location>
</feature>
<keyword evidence="7" id="KW-0479">Metal-binding</keyword>
<evidence type="ECO:0000256" key="2">
    <source>
        <dbReference type="ARBA" id="ARBA00007543"/>
    </source>
</evidence>
<evidence type="ECO:0000256" key="4">
    <source>
        <dbReference type="ARBA" id="ARBA00022475"/>
    </source>
</evidence>
<dbReference type="GO" id="GO:0005886">
    <property type="term" value="C:plasma membrane"/>
    <property type="evidence" value="ECO:0007669"/>
    <property type="project" value="UniProtKB-SubCell"/>
</dbReference>
<feature type="transmembrane region" description="Helical" evidence="12">
    <location>
        <begin position="78"/>
        <end position="100"/>
    </location>
</feature>
<evidence type="ECO:0000256" key="11">
    <source>
        <dbReference type="ARBA" id="ARBA00023136"/>
    </source>
</evidence>
<keyword evidence="8" id="KW-0249">Electron transport</keyword>
<dbReference type="InParanoid" id="A0A5Q0BD47"/>
<feature type="transmembrane region" description="Helical" evidence="12">
    <location>
        <begin position="121"/>
        <end position="148"/>
    </location>
</feature>
<feature type="transmembrane region" description="Helical" evidence="12">
    <location>
        <begin position="12"/>
        <end position="36"/>
    </location>
</feature>
<proteinExistence type="inferred from homology"/>
<evidence type="ECO:0000256" key="7">
    <source>
        <dbReference type="ARBA" id="ARBA00022723"/>
    </source>
</evidence>
<dbReference type="GO" id="GO:0009055">
    <property type="term" value="F:electron transfer activity"/>
    <property type="evidence" value="ECO:0007669"/>
    <property type="project" value="TreeGrafter"/>
</dbReference>
<evidence type="ECO:0000256" key="1">
    <source>
        <dbReference type="ARBA" id="ARBA00004651"/>
    </source>
</evidence>
<dbReference type="InterPro" id="IPR003317">
    <property type="entry name" value="Cyt-d_oxidase_su2"/>
</dbReference>
<dbReference type="EMBL" id="CP044205">
    <property type="protein sequence ID" value="QFY41785.1"/>
    <property type="molecule type" value="Genomic_DNA"/>
</dbReference>
<name>A0A5Q0BD47_9GAMM</name>
<evidence type="ECO:0000313" key="14">
    <source>
        <dbReference type="Proteomes" id="UP000325755"/>
    </source>
</evidence>
<dbReference type="FunCoup" id="A0A5Q0BD47">
    <property type="interactions" value="394"/>
</dbReference>
<dbReference type="PANTHER" id="PTHR43141">
    <property type="entry name" value="CYTOCHROME BD2 SUBUNIT II"/>
    <property type="match status" value="1"/>
</dbReference>
<dbReference type="GO" id="GO:0019646">
    <property type="term" value="P:aerobic electron transport chain"/>
    <property type="evidence" value="ECO:0007669"/>
    <property type="project" value="TreeGrafter"/>
</dbReference>
<organism evidence="13 14">
    <name type="scientific">Candidatus Methylospira mobilis</name>
    <dbReference type="NCBI Taxonomy" id="1808979"/>
    <lineage>
        <taxon>Bacteria</taxon>
        <taxon>Pseudomonadati</taxon>
        <taxon>Pseudomonadota</taxon>
        <taxon>Gammaproteobacteria</taxon>
        <taxon>Methylococcales</taxon>
        <taxon>Methylococcaceae</taxon>
        <taxon>Candidatus Methylospira</taxon>
    </lineage>
</organism>
<evidence type="ECO:0000256" key="8">
    <source>
        <dbReference type="ARBA" id="ARBA00022982"/>
    </source>
</evidence>
<sequence length="380" mass="41538">MFDYETIRLIWWILVGTVAIVFTITEGFDFGVSALLPFLGRTDSERRVIINSIGAVWEGNQVWLILLGGAIFAVWPPVYATLFSGLYAAMLLVLFALFFRPVGFDYRSKLTCPAWRNAWDWGLFAGGALPPILLGVLVGNLVIGLPFHLDGELRSFYTGSFWALLNPFALFCGVTGLLLTLFQGAIFLKLRTDGVVQARAHHAIAILGPVLVLFVGIIAFWVLSGMERPEITQSLGGGAPSNPLTKTVVVSPAGAWLTHFSSHPWMWIAPVLGISGLLGAWAVAKSHVTWLAFVLASLGIAGVLLSLGFGLFPFLLISSTDPNSSLTLWDATSSHLTLLWAFWITLVFLPIVLLYTRWVYSVIWGTVTEAKIAAGQHTLY</sequence>
<dbReference type="KEGG" id="mmob:F6R98_03370"/>
<gene>
    <name evidence="13" type="primary">cydB</name>
    <name evidence="13" type="ORF">F6R98_03370</name>
</gene>
<keyword evidence="9 12" id="KW-1133">Transmembrane helix</keyword>
<protein>
    <submittedName>
        <fullName evidence="13">Cytochrome d ubiquinol oxidase subunit II</fullName>
    </submittedName>
</protein>
<evidence type="ECO:0000256" key="5">
    <source>
        <dbReference type="ARBA" id="ARBA00022617"/>
    </source>
</evidence>
<reference evidence="13 14" key="1">
    <citation type="submission" date="2019-09" db="EMBL/GenBank/DDBJ databases">
        <title>Ecophysiology of the spiral-shaped methanotroph Methylospira mobilis as revealed by the complete genome sequence.</title>
        <authorList>
            <person name="Oshkin I.Y."/>
            <person name="Dedysh S.N."/>
            <person name="Miroshnikov K."/>
            <person name="Danilova O.V."/>
            <person name="Hakobyan A."/>
            <person name="Liesack W."/>
        </authorList>
    </citation>
    <scope>NUCLEOTIDE SEQUENCE [LARGE SCALE GENOMIC DNA]</scope>
    <source>
        <strain evidence="13 14">Shm1</strain>
    </source>
</reference>
<evidence type="ECO:0000313" key="13">
    <source>
        <dbReference type="EMBL" id="QFY41785.1"/>
    </source>
</evidence>
<dbReference type="Proteomes" id="UP000325755">
    <property type="component" value="Chromosome"/>
</dbReference>
<comment type="similarity">
    <text evidence="2">Belongs to the cytochrome ubiquinol oxidase subunit 2 family.</text>
</comment>
<evidence type="ECO:0000256" key="6">
    <source>
        <dbReference type="ARBA" id="ARBA00022692"/>
    </source>
</evidence>
<accession>A0A5Q0BD47</accession>
<evidence type="ECO:0000256" key="10">
    <source>
        <dbReference type="ARBA" id="ARBA00023004"/>
    </source>
</evidence>
<comment type="subcellular location">
    <subcellularLocation>
        <location evidence="1">Cell membrane</location>
        <topology evidence="1">Multi-pass membrane protein</topology>
    </subcellularLocation>
</comment>
<evidence type="ECO:0000256" key="9">
    <source>
        <dbReference type="ARBA" id="ARBA00022989"/>
    </source>
</evidence>
<dbReference type="PIRSF" id="PIRSF000267">
    <property type="entry name" value="Cyt_oxidse_sub2"/>
    <property type="match status" value="1"/>
</dbReference>
<feature type="transmembrane region" description="Helical" evidence="12">
    <location>
        <begin position="265"/>
        <end position="284"/>
    </location>
</feature>
<dbReference type="NCBIfam" id="TIGR00203">
    <property type="entry name" value="cydB"/>
    <property type="match status" value="1"/>
</dbReference>
<keyword evidence="14" id="KW-1185">Reference proteome</keyword>
<feature type="transmembrane region" description="Helical" evidence="12">
    <location>
        <begin position="291"/>
        <end position="317"/>
    </location>
</feature>
<keyword evidence="5" id="KW-0349">Heme</keyword>
<dbReference type="GO" id="GO:0016682">
    <property type="term" value="F:oxidoreductase activity, acting on diphenols and related substances as donors, oxygen as acceptor"/>
    <property type="evidence" value="ECO:0007669"/>
    <property type="project" value="TreeGrafter"/>
</dbReference>
<feature type="transmembrane region" description="Helical" evidence="12">
    <location>
        <begin position="200"/>
        <end position="223"/>
    </location>
</feature>
<evidence type="ECO:0000256" key="12">
    <source>
        <dbReference type="SAM" id="Phobius"/>
    </source>
</evidence>
<keyword evidence="10" id="KW-0408">Iron</keyword>
<dbReference type="Pfam" id="PF02322">
    <property type="entry name" value="Cyt_bd_oxida_II"/>
    <property type="match status" value="1"/>
</dbReference>
<keyword evidence="11 12" id="KW-0472">Membrane</keyword>
<dbReference type="GO" id="GO:0046872">
    <property type="term" value="F:metal ion binding"/>
    <property type="evidence" value="ECO:0007669"/>
    <property type="project" value="UniProtKB-KW"/>
</dbReference>
<dbReference type="AlphaFoldDB" id="A0A5Q0BD47"/>
<keyword evidence="4" id="KW-1003">Cell membrane</keyword>